<gene>
    <name evidence="2" type="ORF">FF011L_46390</name>
</gene>
<dbReference type="SUPFAM" id="SSF75011">
    <property type="entry name" value="3-carboxy-cis,cis-mucoante lactonizing enzyme"/>
    <property type="match status" value="1"/>
</dbReference>
<dbReference type="EMBL" id="CP036262">
    <property type="protein sequence ID" value="QDS95838.1"/>
    <property type="molecule type" value="Genomic_DNA"/>
</dbReference>
<dbReference type="SUPFAM" id="SSF69318">
    <property type="entry name" value="Integrin alpha N-terminal domain"/>
    <property type="match status" value="1"/>
</dbReference>
<accession>A0A517MLR9</accession>
<organism evidence="2 3">
    <name type="scientific">Roseimaritima multifibrata</name>
    <dbReference type="NCBI Taxonomy" id="1930274"/>
    <lineage>
        <taxon>Bacteria</taxon>
        <taxon>Pseudomonadati</taxon>
        <taxon>Planctomycetota</taxon>
        <taxon>Planctomycetia</taxon>
        <taxon>Pirellulales</taxon>
        <taxon>Pirellulaceae</taxon>
        <taxon>Roseimaritima</taxon>
    </lineage>
</organism>
<reference evidence="2 3" key="1">
    <citation type="submission" date="2019-02" db="EMBL/GenBank/DDBJ databases">
        <title>Deep-cultivation of Planctomycetes and their phenomic and genomic characterization uncovers novel biology.</title>
        <authorList>
            <person name="Wiegand S."/>
            <person name="Jogler M."/>
            <person name="Boedeker C."/>
            <person name="Pinto D."/>
            <person name="Vollmers J."/>
            <person name="Rivas-Marin E."/>
            <person name="Kohn T."/>
            <person name="Peeters S.H."/>
            <person name="Heuer A."/>
            <person name="Rast P."/>
            <person name="Oberbeckmann S."/>
            <person name="Bunk B."/>
            <person name="Jeske O."/>
            <person name="Meyerdierks A."/>
            <person name="Storesund J.E."/>
            <person name="Kallscheuer N."/>
            <person name="Luecker S."/>
            <person name="Lage O.M."/>
            <person name="Pohl T."/>
            <person name="Merkel B.J."/>
            <person name="Hornburger P."/>
            <person name="Mueller R.-W."/>
            <person name="Bruemmer F."/>
            <person name="Labrenz M."/>
            <person name="Spormann A.M."/>
            <person name="Op den Camp H."/>
            <person name="Overmann J."/>
            <person name="Amann R."/>
            <person name="Jetten M.S.M."/>
            <person name="Mascher T."/>
            <person name="Medema M.H."/>
            <person name="Devos D.P."/>
            <person name="Kaster A.-K."/>
            <person name="Ovreas L."/>
            <person name="Rohde M."/>
            <person name="Galperin M.Y."/>
            <person name="Jogler C."/>
        </authorList>
    </citation>
    <scope>NUCLEOTIDE SEQUENCE [LARGE SCALE GENOMIC DNA]</scope>
    <source>
        <strain evidence="2 3">FF011L</strain>
    </source>
</reference>
<dbReference type="PANTHER" id="PTHR46580">
    <property type="entry name" value="SENSOR KINASE-RELATED"/>
    <property type="match status" value="1"/>
</dbReference>
<dbReference type="InterPro" id="IPR030916">
    <property type="entry name" value="ELWxxDGT_rpt"/>
</dbReference>
<dbReference type="InterPro" id="IPR013517">
    <property type="entry name" value="FG-GAP"/>
</dbReference>
<dbReference type="Gene3D" id="2.130.10.130">
    <property type="entry name" value="Integrin alpha, N-terminal"/>
    <property type="match status" value="1"/>
</dbReference>
<protein>
    <submittedName>
        <fullName evidence="2">FG-GAP repeat protein</fullName>
    </submittedName>
</protein>
<sequence>MSLSCRRPTFSSDRDASSFCHLRPSGFQISLHDPITGFGICKDTPFHGIIKRPGRALLFLNNWLPRLRVYPIQKTLFDVDSLMKRSKRRTLSLTRRRTLDVQPLESRWMLAANPVMLSLGADGGSFFTELHDTVYFAANNDELWKTDGTLAGTEMVYDLRESDDPGLGTFLISEIKVFDEQLAIATYSINDSLELWVSDGSHEGTRFVHEFDNPQNSSEGLTFTEAGGQLFFAASDPVNGLGIELWKTDLTTGGTTMVADLNQSEPGSYTPTYLTNFNEELFFAAGDPGEDESDGWELWKSDGTEAGTTMVTDVNGPGGFIWKPTVSNGEIYFGAWDDDVNGDFSTQLWKSDGTASGTSLVTDFGINALGFFDGIEVNGKLIGIVVDPVSGPELWTTDGTSAGTGIVKDIFPGETGSFPGSLTKFNNELYFTADDGTHGKELWKTDGTEAGTVLVADIESGESGSSPYGFGYPSQFGHDNDRLYFSAYSATNGYELWSTDGTSLGTQMVADLAPGTSESPPGNVIQNSSYFSGLAFVNDHIFFSTYETDTSESGTYVLKPSNLVTLLPDATANLLTEMNGMGYFVINQNELWKTDGTVTGTQLVHDLSNLSNFQITEIEVVNNQLAMTAAIYTGGNSIELWASDGTSGGTNRIFDFGDSPSNSRGLSLTEVGGQLFFTPIDPVSQTGIELWKSDLTTGGTMMVAEFDQAETAGYSPGYMTSFNGELYFTAGDPGAPGDGESDGWELWKSDGTEAGTTMITDVNGPDEFINRPTFFNGEIYFGAGKSDFSYIYFSRLWKSDGTKTGTSLVKDFGENSSAFFNGPELNGKLIGFVSNATSGAELWATDGTPSGTGMIKDIFPGELGSQPYYVTKFNNDIYFSADDGIHGRELWKSDGTESGTVLVADINPSDEESSADGFRPLNQFIEWNNRLYFNAYTRPNGEELWSTDGTSQGTQIVADVIPGPDAPYLRETALVRGRLVFAGYSGTYVLNPSNVDSIFAVSSNDTVIRAQRADSPGSLVTTSVLSLPPNLEGRDVLTADTNGDGKSDLLVRAADGWWYVSESAPNGGWTPFVKHVYWSTSYAWDEVRTGDFNGDGLEDLAGFEATGGRWLVSSSQATGLASSSIQTIWSPTITWSDIQVGDFNNDGRDDLFARAGGNKIVVAKSTGTNLPTTTWVTLAATEEWKDVLVGDFDGDGNDDFTARANAGGSIITGLSTGTAFSVSAWAHWSAAVDWSNTRVGDFNNDGRDDLITLGAGNRWMVVGSSGTAFDSQVTASWAASLSFHEVLVLDLDGDGNDDLATRTANNQWYVWTAPLQSINLRNWGTWSANVGWRSIQTGTSI</sequence>
<evidence type="ECO:0000313" key="2">
    <source>
        <dbReference type="EMBL" id="QDS95838.1"/>
    </source>
</evidence>
<evidence type="ECO:0000313" key="3">
    <source>
        <dbReference type="Proteomes" id="UP000320672"/>
    </source>
</evidence>
<dbReference type="Proteomes" id="UP000320672">
    <property type="component" value="Chromosome"/>
</dbReference>
<dbReference type="InterPro" id="IPR028994">
    <property type="entry name" value="Integrin_alpha_N"/>
</dbReference>
<dbReference type="NCBIfam" id="TIGR04534">
    <property type="entry name" value="ELWxxDGT_rpt"/>
    <property type="match status" value="2"/>
</dbReference>
<proteinExistence type="predicted"/>
<dbReference type="Pfam" id="PF13517">
    <property type="entry name" value="FG-GAP_3"/>
    <property type="match status" value="2"/>
</dbReference>
<dbReference type="KEGG" id="rml:FF011L_46390"/>
<evidence type="ECO:0000256" key="1">
    <source>
        <dbReference type="ARBA" id="ARBA00022729"/>
    </source>
</evidence>
<dbReference type="OrthoDB" id="5242130at2"/>
<keyword evidence="3" id="KW-1185">Reference proteome</keyword>
<keyword evidence="1" id="KW-0732">Signal</keyword>
<dbReference type="Gene3D" id="2.40.128.340">
    <property type="match status" value="1"/>
</dbReference>
<name>A0A517MLR9_9BACT</name>